<evidence type="ECO:0000256" key="6">
    <source>
        <dbReference type="ARBA" id="ARBA00023244"/>
    </source>
</evidence>
<accession>A0A8T2L6G6</accession>
<evidence type="ECO:0000259" key="12">
    <source>
        <dbReference type="Pfam" id="PF02602"/>
    </source>
</evidence>
<organism evidence="13 14">
    <name type="scientific">Astyanax mexicanus</name>
    <name type="common">Blind cave fish</name>
    <name type="synonym">Astyanax fasciatus mexicanus</name>
    <dbReference type="NCBI Taxonomy" id="7994"/>
    <lineage>
        <taxon>Eukaryota</taxon>
        <taxon>Metazoa</taxon>
        <taxon>Chordata</taxon>
        <taxon>Craniata</taxon>
        <taxon>Vertebrata</taxon>
        <taxon>Euteleostomi</taxon>
        <taxon>Actinopterygii</taxon>
        <taxon>Neopterygii</taxon>
        <taxon>Teleostei</taxon>
        <taxon>Ostariophysi</taxon>
        <taxon>Characiformes</taxon>
        <taxon>Characoidei</taxon>
        <taxon>Acestrorhamphidae</taxon>
        <taxon>Acestrorhamphinae</taxon>
        <taxon>Astyanax</taxon>
    </lineage>
</organism>
<comment type="similarity">
    <text evidence="2">Belongs to the uroporphyrinogen-III synthase family.</text>
</comment>
<evidence type="ECO:0000256" key="4">
    <source>
        <dbReference type="ARBA" id="ARBA00023133"/>
    </source>
</evidence>
<dbReference type="OrthoDB" id="5595751at2759"/>
<dbReference type="CDD" id="cd06578">
    <property type="entry name" value="HemD"/>
    <property type="match status" value="1"/>
</dbReference>
<evidence type="ECO:0000256" key="5">
    <source>
        <dbReference type="ARBA" id="ARBA00023239"/>
    </source>
</evidence>
<dbReference type="GO" id="GO:0005829">
    <property type="term" value="C:cytosol"/>
    <property type="evidence" value="ECO:0007669"/>
    <property type="project" value="TreeGrafter"/>
</dbReference>
<dbReference type="GO" id="GO:0006780">
    <property type="term" value="P:uroporphyrinogen III biosynthetic process"/>
    <property type="evidence" value="ECO:0007669"/>
    <property type="project" value="InterPro"/>
</dbReference>
<dbReference type="GO" id="GO:0006785">
    <property type="term" value="P:heme B biosynthetic process"/>
    <property type="evidence" value="ECO:0007669"/>
    <property type="project" value="UniProtKB-ARBA"/>
</dbReference>
<keyword evidence="6" id="KW-0627">Porphyrin biosynthesis</keyword>
<dbReference type="EMBL" id="JAICCE010000015">
    <property type="protein sequence ID" value="KAG9267548.1"/>
    <property type="molecule type" value="Genomic_DNA"/>
</dbReference>
<dbReference type="FunFam" id="3.40.50.10090:FF:000003">
    <property type="entry name" value="uroporphyrinogen-III synthase"/>
    <property type="match status" value="1"/>
</dbReference>
<protein>
    <recommendedName>
        <fullName evidence="9">Uroporphyrinogen-III synthase</fullName>
        <ecNumber evidence="3">4.2.1.75</ecNumber>
    </recommendedName>
    <alternativeName>
        <fullName evidence="8">Hydroxymethylbilane hydrolyase [cyclizing]</fullName>
    </alternativeName>
    <alternativeName>
        <fullName evidence="7">Uroporphyrinogen-III cosynthase</fullName>
    </alternativeName>
</protein>
<reference evidence="13 14" key="1">
    <citation type="submission" date="2021-07" db="EMBL/GenBank/DDBJ databases">
        <authorList>
            <person name="Imarazene B."/>
            <person name="Zahm M."/>
            <person name="Klopp C."/>
            <person name="Cabau C."/>
            <person name="Beille S."/>
            <person name="Jouanno E."/>
            <person name="Castinel A."/>
            <person name="Lluch J."/>
            <person name="Gil L."/>
            <person name="Kuchtly C."/>
            <person name="Lopez Roques C."/>
            <person name="Donnadieu C."/>
            <person name="Parrinello H."/>
            <person name="Journot L."/>
            <person name="Du K."/>
            <person name="Schartl M."/>
            <person name="Retaux S."/>
            <person name="Guiguen Y."/>
        </authorList>
    </citation>
    <scope>NUCLEOTIDE SEQUENCE [LARGE SCALE GENOMIC DNA]</scope>
    <source>
        <strain evidence="13">Pach_M1</strain>
        <tissue evidence="13">Testis</tissue>
    </source>
</reference>
<evidence type="ECO:0000256" key="7">
    <source>
        <dbReference type="ARBA" id="ARBA00031702"/>
    </source>
</evidence>
<evidence type="ECO:0000256" key="10">
    <source>
        <dbReference type="ARBA" id="ARBA00048617"/>
    </source>
</evidence>
<evidence type="ECO:0000256" key="9">
    <source>
        <dbReference type="ARBA" id="ARBA00040167"/>
    </source>
</evidence>
<dbReference type="Gene3D" id="3.40.50.10090">
    <property type="match status" value="2"/>
</dbReference>
<proteinExistence type="inferred from homology"/>
<dbReference type="PANTHER" id="PTHR12390">
    <property type="entry name" value="UROPORPHYRINOGEN III SYNTHASE"/>
    <property type="match status" value="1"/>
</dbReference>
<evidence type="ECO:0000256" key="8">
    <source>
        <dbReference type="ARBA" id="ARBA00032649"/>
    </source>
</evidence>
<dbReference type="EC" id="4.2.1.75" evidence="3"/>
<keyword evidence="4" id="KW-0350">Heme biosynthesis</keyword>
<sequence>MLVAEADPFYRLDTTGPVHRIHPRPAAQAVADNSEEEEMMEQAPITQWEEAELASLTTTFHSETSSQSGAVLVLVAEADPSHRLDTEPESEPVPVAQAEGGLESSVEVMVESKGKAPPKKRGWLQRCLRLLRRAASPLLSCCPYRTTAKMNVLLLKEPRESESGPDPYIKELALYGHSATLIPVLSFKFVSLNVLSDKLFQPEKHGGLIFTSPRAVEAVKMCLESSSRRSEWDAVKDQWNRKSVYVVGKATASLVEDLGLTSCGENSGTADVLSRLIIEREGPEIQPLLFPCGSLKREVLPTALRQNGIPLETLTVYQTSEHPDLEKNITHYFTEQGVPASIAFFSPSGVKFCLNTLKGLAGTKLDKIKLAAVGPTTADALEAEGLRVGCTAEKPTPQHLAKGIAQTLNSTTADL</sequence>
<evidence type="ECO:0000256" key="3">
    <source>
        <dbReference type="ARBA" id="ARBA00013109"/>
    </source>
</evidence>
<dbReference type="InterPro" id="IPR036108">
    <property type="entry name" value="4pyrrol_syn_uPrphyn_synt_sf"/>
</dbReference>
<evidence type="ECO:0000256" key="2">
    <source>
        <dbReference type="ARBA" id="ARBA00008133"/>
    </source>
</evidence>
<dbReference type="GO" id="GO:0004852">
    <property type="term" value="F:uroporphyrinogen-III synthase activity"/>
    <property type="evidence" value="ECO:0007669"/>
    <property type="project" value="UniProtKB-EC"/>
</dbReference>
<evidence type="ECO:0000256" key="11">
    <source>
        <dbReference type="ARBA" id="ARBA00060039"/>
    </source>
</evidence>
<name>A0A8T2L6G6_ASTMX</name>
<comment type="function">
    <text evidence="11">Catalyzes cyclization of the linear tetrapyrrole, hydroxymethylbilane, to the macrocyclic uroporphyrinogen III, the branch point for the various sub-pathways leading to the wide diversity of porphyrins. Porphyrins act as cofactors for a multitude of enzymes that perform a variety of processes within the cell such as methionine synthesis (vitamin B12) or oxygen transport (heme).</text>
</comment>
<comment type="catalytic activity">
    <reaction evidence="10">
        <text>hydroxymethylbilane = uroporphyrinogen III + H2O</text>
        <dbReference type="Rhea" id="RHEA:18965"/>
        <dbReference type="ChEBI" id="CHEBI:15377"/>
        <dbReference type="ChEBI" id="CHEBI:57308"/>
        <dbReference type="ChEBI" id="CHEBI:57845"/>
        <dbReference type="EC" id="4.2.1.75"/>
    </reaction>
</comment>
<dbReference type="PANTHER" id="PTHR12390:SF0">
    <property type="entry name" value="UROPORPHYRINOGEN-III SYNTHASE"/>
    <property type="match status" value="1"/>
</dbReference>
<dbReference type="Pfam" id="PF02602">
    <property type="entry name" value="HEM4"/>
    <property type="match status" value="1"/>
</dbReference>
<dbReference type="InterPro" id="IPR039793">
    <property type="entry name" value="UROS/Hem4"/>
</dbReference>
<dbReference type="Proteomes" id="UP000752171">
    <property type="component" value="Unassembled WGS sequence"/>
</dbReference>
<dbReference type="SUPFAM" id="SSF69618">
    <property type="entry name" value="HemD-like"/>
    <property type="match status" value="1"/>
</dbReference>
<evidence type="ECO:0000256" key="1">
    <source>
        <dbReference type="ARBA" id="ARBA00004772"/>
    </source>
</evidence>
<dbReference type="AlphaFoldDB" id="A0A8T2L6G6"/>
<dbReference type="InterPro" id="IPR003754">
    <property type="entry name" value="4pyrrol_synth_uPrphyn_synth"/>
</dbReference>
<keyword evidence="5" id="KW-0456">Lyase</keyword>
<comment type="caution">
    <text evidence="13">The sequence shown here is derived from an EMBL/GenBank/DDBJ whole genome shotgun (WGS) entry which is preliminary data.</text>
</comment>
<feature type="domain" description="Tetrapyrrole biosynthesis uroporphyrinogen III synthase" evidence="12">
    <location>
        <begin position="168"/>
        <end position="401"/>
    </location>
</feature>
<gene>
    <name evidence="13" type="primary">UROS</name>
    <name evidence="13" type="ORF">AMEX_G18400</name>
</gene>
<comment type="pathway">
    <text evidence="1">Porphyrin-containing compound metabolism; protoporphyrin-IX biosynthesis; coproporphyrinogen-III from 5-aminolevulinate: step 3/4.</text>
</comment>
<evidence type="ECO:0000313" key="13">
    <source>
        <dbReference type="EMBL" id="KAG9267548.1"/>
    </source>
</evidence>
<evidence type="ECO:0000313" key="14">
    <source>
        <dbReference type="Proteomes" id="UP000752171"/>
    </source>
</evidence>